<dbReference type="RefSeq" id="WP_057828905.1">
    <property type="nucleotide sequence ID" value="NZ_AYZE01000014.1"/>
</dbReference>
<keyword evidence="5" id="KW-0460">Magnesium</keyword>
<accession>A0A0R2CH89</accession>
<dbReference type="STRING" id="1423729.FC80_GL000667"/>
<keyword evidence="5" id="KW-0479">Metal-binding</keyword>
<dbReference type="InterPro" id="IPR002698">
    <property type="entry name" value="FTHF_cligase"/>
</dbReference>
<keyword evidence="2 4" id="KW-0547">Nucleotide-binding</keyword>
<proteinExistence type="inferred from homology"/>
<dbReference type="GO" id="GO:0005524">
    <property type="term" value="F:ATP binding"/>
    <property type="evidence" value="ECO:0007669"/>
    <property type="project" value="UniProtKB-KW"/>
</dbReference>
<dbReference type="PATRIC" id="fig|1423729.3.peg.675"/>
<dbReference type="GO" id="GO:0035999">
    <property type="term" value="P:tetrahydrofolate interconversion"/>
    <property type="evidence" value="ECO:0007669"/>
    <property type="project" value="TreeGrafter"/>
</dbReference>
<dbReference type="GO" id="GO:0046872">
    <property type="term" value="F:metal ion binding"/>
    <property type="evidence" value="ECO:0007669"/>
    <property type="project" value="UniProtKB-KW"/>
</dbReference>
<dbReference type="EC" id="6.3.3.2" evidence="5"/>
<comment type="similarity">
    <text evidence="1 5">Belongs to the 5-formyltetrahydrofolate cyclo-ligase family.</text>
</comment>
<sequence length="183" mass="21328">MNDEKGTFRKRQLTFLEHQKHKWQKELDELMLYKMLFASTEWIDSTVIGLTLSNDIEIDTKPIILQAWLEDKKVCIPVTLPYKKMKFVSLTPSTKIIRSTFGILEAENKQLEIPKSEIDLIVVPGLAFSAKGDRLGFGGGYFDRYLSDYKGMTISLVENTRFYEKECWPIEKSDVRVRKILRL</sequence>
<dbReference type="PANTHER" id="PTHR23407:SF1">
    <property type="entry name" value="5-FORMYLTETRAHYDROFOLATE CYCLO-LIGASE"/>
    <property type="match status" value="1"/>
</dbReference>
<feature type="binding site" evidence="4">
    <location>
        <position position="52"/>
    </location>
    <ligand>
        <name>substrate</name>
    </ligand>
</feature>
<feature type="binding site" evidence="4">
    <location>
        <begin position="5"/>
        <end position="9"/>
    </location>
    <ligand>
        <name>ATP</name>
        <dbReference type="ChEBI" id="CHEBI:30616"/>
    </ligand>
</feature>
<evidence type="ECO:0000256" key="1">
    <source>
        <dbReference type="ARBA" id="ARBA00010638"/>
    </source>
</evidence>
<organism evidence="6 7">
    <name type="scientific">Liquorilactobacillus cacaonum DSM 21116</name>
    <dbReference type="NCBI Taxonomy" id="1423729"/>
    <lineage>
        <taxon>Bacteria</taxon>
        <taxon>Bacillati</taxon>
        <taxon>Bacillota</taxon>
        <taxon>Bacilli</taxon>
        <taxon>Lactobacillales</taxon>
        <taxon>Lactobacillaceae</taxon>
        <taxon>Liquorilactobacillus</taxon>
    </lineage>
</organism>
<evidence type="ECO:0000256" key="2">
    <source>
        <dbReference type="ARBA" id="ARBA00022741"/>
    </source>
</evidence>
<evidence type="ECO:0000256" key="5">
    <source>
        <dbReference type="RuleBase" id="RU361279"/>
    </source>
</evidence>
<dbReference type="Gene3D" id="3.40.50.10420">
    <property type="entry name" value="NagB/RpiA/CoA transferase-like"/>
    <property type="match status" value="1"/>
</dbReference>
<dbReference type="GO" id="GO:0030272">
    <property type="term" value="F:5-formyltetrahydrofolate cyclo-ligase activity"/>
    <property type="evidence" value="ECO:0007669"/>
    <property type="project" value="UniProtKB-EC"/>
</dbReference>
<evidence type="ECO:0000313" key="7">
    <source>
        <dbReference type="Proteomes" id="UP000051131"/>
    </source>
</evidence>
<protein>
    <recommendedName>
        <fullName evidence="5">5-formyltetrahydrofolate cyclo-ligase</fullName>
        <ecNumber evidence="5">6.3.3.2</ecNumber>
    </recommendedName>
</protein>
<dbReference type="InterPro" id="IPR037171">
    <property type="entry name" value="NagB/RpiA_transferase-like"/>
</dbReference>
<dbReference type="OrthoDB" id="9801938at2"/>
<dbReference type="InterPro" id="IPR024185">
    <property type="entry name" value="FTHF_cligase-like_sf"/>
</dbReference>
<comment type="caution">
    <text evidence="6">The sequence shown here is derived from an EMBL/GenBank/DDBJ whole genome shotgun (WGS) entry which is preliminary data.</text>
</comment>
<feature type="binding site" evidence="4">
    <location>
        <position position="57"/>
    </location>
    <ligand>
        <name>substrate</name>
    </ligand>
</feature>
<name>A0A0R2CH89_9LACO</name>
<dbReference type="AlphaFoldDB" id="A0A0R2CH89"/>
<dbReference type="EMBL" id="AYZE01000014">
    <property type="protein sequence ID" value="KRM90677.1"/>
    <property type="molecule type" value="Genomic_DNA"/>
</dbReference>
<evidence type="ECO:0000313" key="6">
    <source>
        <dbReference type="EMBL" id="KRM90677.1"/>
    </source>
</evidence>
<dbReference type="Proteomes" id="UP000051131">
    <property type="component" value="Unassembled WGS sequence"/>
</dbReference>
<keyword evidence="7" id="KW-1185">Reference proteome</keyword>
<keyword evidence="3 4" id="KW-0067">ATP-binding</keyword>
<dbReference type="PANTHER" id="PTHR23407">
    <property type="entry name" value="ATPASE INHIBITOR/5-FORMYLTETRAHYDROFOLATE CYCLO-LIGASE"/>
    <property type="match status" value="1"/>
</dbReference>
<evidence type="ECO:0000256" key="4">
    <source>
        <dbReference type="PIRSR" id="PIRSR006806-1"/>
    </source>
</evidence>
<evidence type="ECO:0000256" key="3">
    <source>
        <dbReference type="ARBA" id="ARBA00022840"/>
    </source>
</evidence>
<comment type="cofactor">
    <cofactor evidence="5">
        <name>Mg(2+)</name>
        <dbReference type="ChEBI" id="CHEBI:18420"/>
    </cofactor>
</comment>
<reference evidence="6 7" key="1">
    <citation type="journal article" date="2015" name="Genome Announc.">
        <title>Expanding the biotechnology potential of lactobacilli through comparative genomics of 213 strains and associated genera.</title>
        <authorList>
            <person name="Sun Z."/>
            <person name="Harris H.M."/>
            <person name="McCann A."/>
            <person name="Guo C."/>
            <person name="Argimon S."/>
            <person name="Zhang W."/>
            <person name="Yang X."/>
            <person name="Jeffery I.B."/>
            <person name="Cooney J.C."/>
            <person name="Kagawa T.F."/>
            <person name="Liu W."/>
            <person name="Song Y."/>
            <person name="Salvetti E."/>
            <person name="Wrobel A."/>
            <person name="Rasinkangas P."/>
            <person name="Parkhill J."/>
            <person name="Rea M.C."/>
            <person name="O'Sullivan O."/>
            <person name="Ritari J."/>
            <person name="Douillard F.P."/>
            <person name="Paul Ross R."/>
            <person name="Yang R."/>
            <person name="Briner A.E."/>
            <person name="Felis G.E."/>
            <person name="de Vos W.M."/>
            <person name="Barrangou R."/>
            <person name="Klaenhammer T.R."/>
            <person name="Caufield P.W."/>
            <person name="Cui Y."/>
            <person name="Zhang H."/>
            <person name="O'Toole P.W."/>
        </authorList>
    </citation>
    <scope>NUCLEOTIDE SEQUENCE [LARGE SCALE GENOMIC DNA]</scope>
    <source>
        <strain evidence="6 7">DSM 21116</strain>
    </source>
</reference>
<keyword evidence="6" id="KW-0436">Ligase</keyword>
<dbReference type="Pfam" id="PF01812">
    <property type="entry name" value="5-FTHF_cyc-lig"/>
    <property type="match status" value="1"/>
</dbReference>
<gene>
    <name evidence="6" type="ORF">FC80_GL000667</name>
</gene>
<dbReference type="GO" id="GO:0009396">
    <property type="term" value="P:folic acid-containing compound biosynthetic process"/>
    <property type="evidence" value="ECO:0007669"/>
    <property type="project" value="TreeGrafter"/>
</dbReference>
<dbReference type="NCBIfam" id="TIGR02727">
    <property type="entry name" value="MTHFS_bact"/>
    <property type="match status" value="1"/>
</dbReference>
<comment type="catalytic activity">
    <reaction evidence="5">
        <text>(6S)-5-formyl-5,6,7,8-tetrahydrofolate + ATP = (6R)-5,10-methenyltetrahydrofolate + ADP + phosphate</text>
        <dbReference type="Rhea" id="RHEA:10488"/>
        <dbReference type="ChEBI" id="CHEBI:30616"/>
        <dbReference type="ChEBI" id="CHEBI:43474"/>
        <dbReference type="ChEBI" id="CHEBI:57455"/>
        <dbReference type="ChEBI" id="CHEBI:57457"/>
        <dbReference type="ChEBI" id="CHEBI:456216"/>
        <dbReference type="EC" id="6.3.3.2"/>
    </reaction>
</comment>
<dbReference type="SUPFAM" id="SSF100950">
    <property type="entry name" value="NagB/RpiA/CoA transferase-like"/>
    <property type="match status" value="1"/>
</dbReference>
<dbReference type="PIRSF" id="PIRSF006806">
    <property type="entry name" value="FTHF_cligase"/>
    <property type="match status" value="1"/>
</dbReference>